<dbReference type="GO" id="GO:0005506">
    <property type="term" value="F:iron ion binding"/>
    <property type="evidence" value="ECO:0007669"/>
    <property type="project" value="InterPro"/>
</dbReference>
<reference evidence="1 2" key="1">
    <citation type="submission" date="2017-11" db="EMBL/GenBank/DDBJ databases">
        <title>Rhodohalobacter 15182 sp. nov., isolated from a salt lake.</title>
        <authorList>
            <person name="Han S."/>
        </authorList>
    </citation>
    <scope>NUCLEOTIDE SEQUENCE [LARGE SCALE GENOMIC DNA]</scope>
    <source>
        <strain evidence="1 2">15182</strain>
    </source>
</reference>
<comment type="caution">
    <text evidence="1">The sequence shown here is derived from an EMBL/GenBank/DDBJ whole genome shotgun (WGS) entry which is preliminary data.</text>
</comment>
<organism evidence="1 2">
    <name type="scientific">Rhodohalobacter barkolensis</name>
    <dbReference type="NCBI Taxonomy" id="2053187"/>
    <lineage>
        <taxon>Bacteria</taxon>
        <taxon>Pseudomonadati</taxon>
        <taxon>Balneolota</taxon>
        <taxon>Balneolia</taxon>
        <taxon>Balneolales</taxon>
        <taxon>Balneolaceae</taxon>
        <taxon>Rhodohalobacter</taxon>
    </lineage>
</organism>
<dbReference type="Proteomes" id="UP000233398">
    <property type="component" value="Unassembled WGS sequence"/>
</dbReference>
<dbReference type="GO" id="GO:0009055">
    <property type="term" value="F:electron transfer activity"/>
    <property type="evidence" value="ECO:0007669"/>
    <property type="project" value="InterPro"/>
</dbReference>
<evidence type="ECO:0000313" key="2">
    <source>
        <dbReference type="Proteomes" id="UP000233398"/>
    </source>
</evidence>
<dbReference type="InterPro" id="IPR010980">
    <property type="entry name" value="Cyt_c/b562"/>
</dbReference>
<dbReference type="GO" id="GO:0022900">
    <property type="term" value="P:electron transport chain"/>
    <property type="evidence" value="ECO:0007669"/>
    <property type="project" value="InterPro"/>
</dbReference>
<evidence type="ECO:0008006" key="3">
    <source>
        <dbReference type="Google" id="ProtNLM"/>
    </source>
</evidence>
<protein>
    <recommendedName>
        <fullName evidence="3">Cytochrome C</fullName>
    </recommendedName>
</protein>
<keyword evidence="2" id="KW-1185">Reference proteome</keyword>
<dbReference type="GO" id="GO:0020037">
    <property type="term" value="F:heme binding"/>
    <property type="evidence" value="ECO:0007669"/>
    <property type="project" value="InterPro"/>
</dbReference>
<evidence type="ECO:0000313" key="1">
    <source>
        <dbReference type="EMBL" id="PKD44462.1"/>
    </source>
</evidence>
<dbReference type="EMBL" id="PISP01000001">
    <property type="protein sequence ID" value="PKD44462.1"/>
    <property type="molecule type" value="Genomic_DNA"/>
</dbReference>
<name>A0A2N0VJU9_9BACT</name>
<gene>
    <name evidence="1" type="ORF">CWD77_03060</name>
</gene>
<sequence>MGLSSYKSNDNIKVEPEPQELHTIMRLLMLDIHTINEGIYTKNFDLIETGAANINGHAALADESRQLVMNTLGDRMAQFGEYDNLVHSYADSIRDAAIQEDMGRVLEQYRIVEQGCVNCHAAFQDEIKSARLIRMD</sequence>
<dbReference type="SUPFAM" id="SSF47175">
    <property type="entry name" value="Cytochromes"/>
    <property type="match status" value="1"/>
</dbReference>
<accession>A0A2N0VJU9</accession>
<proteinExistence type="predicted"/>
<dbReference type="AlphaFoldDB" id="A0A2N0VJU9"/>